<name>A0A834MFA4_RHYFE</name>
<dbReference type="Proteomes" id="UP000625711">
    <property type="component" value="Unassembled WGS sequence"/>
</dbReference>
<dbReference type="EMBL" id="JAACXV010000336">
    <property type="protein sequence ID" value="KAF7279841.1"/>
    <property type="molecule type" value="Genomic_DNA"/>
</dbReference>
<evidence type="ECO:0000313" key="3">
    <source>
        <dbReference type="Proteomes" id="UP000625711"/>
    </source>
</evidence>
<feature type="region of interest" description="Disordered" evidence="1">
    <location>
        <begin position="1"/>
        <end position="71"/>
    </location>
</feature>
<sequence length="71" mass="7189">MSAAAPSTFNQVPLKTKSGIFGPHLSPSDVSAAHKSNPLFSGDKPRNRWKSGGPSATGGNARNGDRVAAAG</sequence>
<evidence type="ECO:0000256" key="1">
    <source>
        <dbReference type="SAM" id="MobiDB-lite"/>
    </source>
</evidence>
<protein>
    <submittedName>
        <fullName evidence="2">Uncharacterized protein</fullName>
    </submittedName>
</protein>
<organism evidence="2 3">
    <name type="scientific">Rhynchophorus ferrugineus</name>
    <name type="common">Red palm weevil</name>
    <name type="synonym">Curculio ferrugineus</name>
    <dbReference type="NCBI Taxonomy" id="354439"/>
    <lineage>
        <taxon>Eukaryota</taxon>
        <taxon>Metazoa</taxon>
        <taxon>Ecdysozoa</taxon>
        <taxon>Arthropoda</taxon>
        <taxon>Hexapoda</taxon>
        <taxon>Insecta</taxon>
        <taxon>Pterygota</taxon>
        <taxon>Neoptera</taxon>
        <taxon>Endopterygota</taxon>
        <taxon>Coleoptera</taxon>
        <taxon>Polyphaga</taxon>
        <taxon>Cucujiformia</taxon>
        <taxon>Curculionidae</taxon>
        <taxon>Dryophthorinae</taxon>
        <taxon>Rhynchophorus</taxon>
    </lineage>
</organism>
<gene>
    <name evidence="2" type="ORF">GWI33_006676</name>
</gene>
<keyword evidence="3" id="KW-1185">Reference proteome</keyword>
<evidence type="ECO:0000313" key="2">
    <source>
        <dbReference type="EMBL" id="KAF7279841.1"/>
    </source>
</evidence>
<dbReference type="AlphaFoldDB" id="A0A834MFA4"/>
<proteinExistence type="predicted"/>
<accession>A0A834MFA4</accession>
<reference evidence="2" key="1">
    <citation type="submission" date="2020-08" db="EMBL/GenBank/DDBJ databases">
        <title>Genome sequencing and assembly of the red palm weevil Rhynchophorus ferrugineus.</title>
        <authorList>
            <person name="Dias G.B."/>
            <person name="Bergman C.M."/>
            <person name="Manee M."/>
        </authorList>
    </citation>
    <scope>NUCLEOTIDE SEQUENCE</scope>
    <source>
        <strain evidence="2">AA-2017</strain>
        <tissue evidence="2">Whole larva</tissue>
    </source>
</reference>
<feature type="compositionally biased region" description="Polar residues" evidence="1">
    <location>
        <begin position="1"/>
        <end position="13"/>
    </location>
</feature>
<comment type="caution">
    <text evidence="2">The sequence shown here is derived from an EMBL/GenBank/DDBJ whole genome shotgun (WGS) entry which is preliminary data.</text>
</comment>